<gene>
    <name evidence="2" type="ORF">PGQ11_003977</name>
</gene>
<evidence type="ECO:0000256" key="1">
    <source>
        <dbReference type="SAM" id="MobiDB-lite"/>
    </source>
</evidence>
<proteinExistence type="predicted"/>
<dbReference type="EMBL" id="JAPCWZ010000003">
    <property type="protein sequence ID" value="KAK8873463.1"/>
    <property type="molecule type" value="Genomic_DNA"/>
</dbReference>
<organism evidence="2 3">
    <name type="scientific">Apiospora arundinis</name>
    <dbReference type="NCBI Taxonomy" id="335852"/>
    <lineage>
        <taxon>Eukaryota</taxon>
        <taxon>Fungi</taxon>
        <taxon>Dikarya</taxon>
        <taxon>Ascomycota</taxon>
        <taxon>Pezizomycotina</taxon>
        <taxon>Sordariomycetes</taxon>
        <taxon>Xylariomycetidae</taxon>
        <taxon>Amphisphaeriales</taxon>
        <taxon>Apiosporaceae</taxon>
        <taxon>Apiospora</taxon>
    </lineage>
</organism>
<dbReference type="Proteomes" id="UP001390339">
    <property type="component" value="Unassembled WGS sequence"/>
</dbReference>
<comment type="caution">
    <text evidence="2">The sequence shown here is derived from an EMBL/GenBank/DDBJ whole genome shotgun (WGS) entry which is preliminary data.</text>
</comment>
<sequence length="271" mass="29931">MHLIHGGVGFLQQLLQRLLFVLQHIDHRSLLLQASADHIVTVDILAVHKLRELGVEVIVPLQPLDLLKLIALLVAIGLRKQSLVLAPKELGDAGIELSVDILADIEVRHAVLLARADLHLVDDGPEPELYRLRRDAVRAVAQGQVLAEVLEDGVHELLDRLGDDVGLGQLGHFRLHGLHSPLAGLVGKHPLRLGEAGHQRPRPLRLLLRKATHGDEVAKCRQDTGKWIQSLFIPFRRSASRHVFITMGGSGERQRHGETSKEPIQPKAVVL</sequence>
<reference evidence="2 3" key="1">
    <citation type="journal article" date="2024" name="IMA Fungus">
        <title>Apiospora arundinis, a panoply of carbohydrate-active enzymes and secondary metabolites.</title>
        <authorList>
            <person name="Sorensen T."/>
            <person name="Petersen C."/>
            <person name="Muurmann A.T."/>
            <person name="Christiansen J.V."/>
            <person name="Brundto M.L."/>
            <person name="Overgaard C.K."/>
            <person name="Boysen A.T."/>
            <person name="Wollenberg R.D."/>
            <person name="Larsen T.O."/>
            <person name="Sorensen J.L."/>
            <person name="Nielsen K.L."/>
            <person name="Sondergaard T.E."/>
        </authorList>
    </citation>
    <scope>NUCLEOTIDE SEQUENCE [LARGE SCALE GENOMIC DNA]</scope>
    <source>
        <strain evidence="2 3">AAU 773</strain>
    </source>
</reference>
<evidence type="ECO:0000313" key="2">
    <source>
        <dbReference type="EMBL" id="KAK8873463.1"/>
    </source>
</evidence>
<keyword evidence="3" id="KW-1185">Reference proteome</keyword>
<protein>
    <recommendedName>
        <fullName evidence="4">Secreted protein</fullName>
    </recommendedName>
</protein>
<name>A0ABR2J6S3_9PEZI</name>
<feature type="region of interest" description="Disordered" evidence="1">
    <location>
        <begin position="249"/>
        <end position="271"/>
    </location>
</feature>
<evidence type="ECO:0000313" key="3">
    <source>
        <dbReference type="Proteomes" id="UP001390339"/>
    </source>
</evidence>
<accession>A0ABR2J6S3</accession>
<evidence type="ECO:0008006" key="4">
    <source>
        <dbReference type="Google" id="ProtNLM"/>
    </source>
</evidence>
<feature type="compositionally biased region" description="Basic and acidic residues" evidence="1">
    <location>
        <begin position="252"/>
        <end position="261"/>
    </location>
</feature>